<evidence type="ECO:0000256" key="11">
    <source>
        <dbReference type="ARBA" id="ARBA00023295"/>
    </source>
</evidence>
<comment type="function">
    <text evidence="13">This enzyme has both lysozyme (acetylmuramidase) and diacetylmuramidase activities.</text>
</comment>
<evidence type="ECO:0000259" key="16">
    <source>
        <dbReference type="PROSITE" id="PS50853"/>
    </source>
</evidence>
<evidence type="ECO:0000256" key="2">
    <source>
        <dbReference type="ARBA" id="ARBA00004613"/>
    </source>
</evidence>
<dbReference type="PANTHER" id="PTHR30032">
    <property type="entry name" value="N-ACETYLMURAMOYL-L-ALANINE AMIDASE-RELATED"/>
    <property type="match status" value="1"/>
</dbReference>
<dbReference type="FunFam" id="3.20.20.80:FF:000060">
    <property type="entry name" value="Lysozyme M1"/>
    <property type="match status" value="1"/>
</dbReference>
<keyword evidence="15" id="KW-0812">Transmembrane</keyword>
<dbReference type="CDD" id="cd06412">
    <property type="entry name" value="GH25_CH-type"/>
    <property type="match status" value="1"/>
</dbReference>
<dbReference type="GO" id="GO:0031640">
    <property type="term" value="P:killing of cells of another organism"/>
    <property type="evidence" value="ECO:0007669"/>
    <property type="project" value="UniProtKB-KW"/>
</dbReference>
<dbReference type="GO" id="GO:0009253">
    <property type="term" value="P:peptidoglycan catabolic process"/>
    <property type="evidence" value="ECO:0007669"/>
    <property type="project" value="InterPro"/>
</dbReference>
<comment type="similarity">
    <text evidence="3">Belongs to the glycosyl hydrolase 25 family.</text>
</comment>
<evidence type="ECO:0000256" key="8">
    <source>
        <dbReference type="ARBA" id="ARBA00022729"/>
    </source>
</evidence>
<accession>A0A2V5J9B7</accession>
<organism evidence="17 18">
    <name type="scientific">Arthrobacter psychrolactophilus</name>
    <dbReference type="NCBI Taxonomy" id="92442"/>
    <lineage>
        <taxon>Bacteria</taxon>
        <taxon>Bacillati</taxon>
        <taxon>Actinomycetota</taxon>
        <taxon>Actinomycetes</taxon>
        <taxon>Micrococcales</taxon>
        <taxon>Micrococcaceae</taxon>
        <taxon>Arthrobacter</taxon>
    </lineage>
</organism>
<dbReference type="RefSeq" id="WP_110483983.1">
    <property type="nucleotide sequence ID" value="NZ_QJVC01000002.1"/>
</dbReference>
<reference evidence="17 18" key="1">
    <citation type="submission" date="2018-05" db="EMBL/GenBank/DDBJ databases">
        <title>Genetic diversity of glacier-inhabiting Cryobacterium bacteria in China and description of Cryobacterium mengkeensis sp. nov. and Arthrobacter glacialis sp. nov.</title>
        <authorList>
            <person name="Liu Q."/>
            <person name="Xin Y.-H."/>
        </authorList>
    </citation>
    <scope>NUCLEOTIDE SEQUENCE [LARGE SCALE GENOMIC DNA]</scope>
    <source>
        <strain evidence="17 18">B7</strain>
    </source>
</reference>
<keyword evidence="18" id="KW-1185">Reference proteome</keyword>
<dbReference type="PROSITE" id="PS50853">
    <property type="entry name" value="FN3"/>
    <property type="match status" value="1"/>
</dbReference>
<name>A0A2V5J9B7_9MICC</name>
<dbReference type="Pfam" id="PF04122">
    <property type="entry name" value="CW_binding_2"/>
    <property type="match status" value="3"/>
</dbReference>
<dbReference type="InterPro" id="IPR003961">
    <property type="entry name" value="FN3_dom"/>
</dbReference>
<evidence type="ECO:0000256" key="9">
    <source>
        <dbReference type="ARBA" id="ARBA00022801"/>
    </source>
</evidence>
<dbReference type="InterPro" id="IPR036116">
    <property type="entry name" value="FN3_sf"/>
</dbReference>
<feature type="transmembrane region" description="Helical" evidence="15">
    <location>
        <begin position="47"/>
        <end position="70"/>
    </location>
</feature>
<dbReference type="InterPro" id="IPR051922">
    <property type="entry name" value="Bact_Sporulation_Assoc"/>
</dbReference>
<dbReference type="InterPro" id="IPR028994">
    <property type="entry name" value="Integrin_alpha_N"/>
</dbReference>
<dbReference type="EC" id="3.2.1.17" evidence="4"/>
<keyword evidence="6" id="KW-0929">Antimicrobial</keyword>
<dbReference type="InterPro" id="IPR018077">
    <property type="entry name" value="Glyco_hydro_fam25_subgr"/>
</dbReference>
<evidence type="ECO:0000256" key="4">
    <source>
        <dbReference type="ARBA" id="ARBA00012732"/>
    </source>
</evidence>
<dbReference type="InterPro" id="IPR007253">
    <property type="entry name" value="Cell_wall-bd_2"/>
</dbReference>
<evidence type="ECO:0000256" key="7">
    <source>
        <dbReference type="ARBA" id="ARBA00022638"/>
    </source>
</evidence>
<dbReference type="Pfam" id="PF13517">
    <property type="entry name" value="FG-GAP_3"/>
    <property type="match status" value="1"/>
</dbReference>
<dbReference type="OrthoDB" id="287365at2"/>
<evidence type="ECO:0000256" key="1">
    <source>
        <dbReference type="ARBA" id="ARBA00000632"/>
    </source>
</evidence>
<keyword evidence="8" id="KW-0732">Signal</keyword>
<keyword evidence="15" id="KW-1133">Transmembrane helix</keyword>
<sequence>MKYPFTGHRVSVPMRTTAYAKAPELFTMVTVRPLSPYANTRARLQTALAVAGTGLLALSLTAVLGISSAIAAPTSPETPKATVQFTELAMSVETTSPETATQSPGLEDSPETADTTLPADVEQSSAAPEPAVSVESPADVATFGAYMGIGLAKEIPSEEQLLRGTQAASPLSASAANPLASATPPGILGMDVSGWQADSATHSVSQVNWTEQWRLGARFVYAKVSEGTSFKDASFSSHTTGAAKVGMLRGGYHFALPNQSDAVTQANYFVTNGGGWSANTKTLPPLLDIENNPYGANCYGLSASAMVSWISSFSKRVQALTGRLPMIYTNYYWWQDCTGNSTAFANQPLHIAAYGTNSPWTPGGWKNYSVWQYSDSGPFAGDSNTWNGTQSSLEAFAAKAEAPTVTPPAPAPVSQPSITSAADLVAADSTGVLWQYPGTGSGGFGTRKQIGKGWTGMRSITVIDWNSDGVLDLLAQRTSGSLAYYKGLAGGGFAAGQQLAESGWASYHMVVGYWINSSKYPQILTRGSNGDIVMWGNPSGNSLGTSTRLTQGWNNINLTMVDFDGDGNQDLLAQYPDGTLRLARSNGYGAFINEGRKVIGSGWNAFTSISVYSDFNYSGSLGLIRRNVSGAINYVSVPGNSAFASATSIGSGWGSFLIAGGEDINLIQPPLAPPAPKAVPGNSKATITVTKNAQGSAATSVTLTSSPGSASCIVTSAAGSCTVTGLSNGISYSFKAVAKNTAGVSPASATSSAVVPFVPVSRIAGADRYATSAAISKATYATGISTVYIASGIDYPDALSGAAAAGKLGAPVLLATTAGLPAATRTELARLKPKKIIILGGTGALSSTVQSQLAQYTGTVTRIAGDDRYATSAAISKASYATGISTVYIASGIDYPDALSGAAAAGKLGAPVLLATTAGLPAATRTELARLKPKKIIILGGTGALSSTVQSQLAQYTGTVTRIAGDDRYATSAAISKASYATGISTVYIASGIDYPDALSGAAAAGKLGAPVLLATTAGLPAATRTELARLKPKKIIILGGTGALSSTVQSQLAQYVP</sequence>
<dbReference type="GO" id="GO:0016998">
    <property type="term" value="P:cell wall macromolecule catabolic process"/>
    <property type="evidence" value="ECO:0007669"/>
    <property type="project" value="InterPro"/>
</dbReference>
<dbReference type="InterPro" id="IPR013783">
    <property type="entry name" value="Ig-like_fold"/>
</dbReference>
<dbReference type="GO" id="GO:0042742">
    <property type="term" value="P:defense response to bacterium"/>
    <property type="evidence" value="ECO:0007669"/>
    <property type="project" value="UniProtKB-KW"/>
</dbReference>
<evidence type="ECO:0000256" key="13">
    <source>
        <dbReference type="ARBA" id="ARBA00055588"/>
    </source>
</evidence>
<keyword evidence="7" id="KW-0081">Bacteriolytic enzyme</keyword>
<dbReference type="GO" id="GO:0003796">
    <property type="term" value="F:lysozyme activity"/>
    <property type="evidence" value="ECO:0007669"/>
    <property type="project" value="UniProtKB-EC"/>
</dbReference>
<protein>
    <recommendedName>
        <fullName evidence="4">lysozyme</fullName>
        <ecNumber evidence="4">3.2.1.17</ecNumber>
    </recommendedName>
</protein>
<dbReference type="Gene3D" id="3.40.50.12090">
    <property type="match status" value="2"/>
</dbReference>
<keyword evidence="5" id="KW-0964">Secreted</keyword>
<dbReference type="SUPFAM" id="SSF51445">
    <property type="entry name" value="(Trans)glycosidases"/>
    <property type="match status" value="1"/>
</dbReference>
<dbReference type="SUPFAM" id="SSF49265">
    <property type="entry name" value="Fibronectin type III"/>
    <property type="match status" value="1"/>
</dbReference>
<gene>
    <name evidence="17" type="ORF">CVS30_03890</name>
</gene>
<evidence type="ECO:0000313" key="17">
    <source>
        <dbReference type="EMBL" id="PYI39810.1"/>
    </source>
</evidence>
<feature type="region of interest" description="Disordered" evidence="14">
    <location>
        <begin position="94"/>
        <end position="135"/>
    </location>
</feature>
<evidence type="ECO:0000256" key="15">
    <source>
        <dbReference type="SAM" id="Phobius"/>
    </source>
</evidence>
<evidence type="ECO:0000256" key="10">
    <source>
        <dbReference type="ARBA" id="ARBA00023157"/>
    </source>
</evidence>
<keyword evidence="10" id="KW-1015">Disulfide bond</keyword>
<keyword evidence="12" id="KW-0119">Carbohydrate metabolism</keyword>
<keyword evidence="11" id="KW-0326">Glycosidase</keyword>
<proteinExistence type="inferred from homology"/>
<evidence type="ECO:0000256" key="12">
    <source>
        <dbReference type="ARBA" id="ARBA00023326"/>
    </source>
</evidence>
<keyword evidence="15" id="KW-0472">Membrane</keyword>
<dbReference type="InterPro" id="IPR017853">
    <property type="entry name" value="GH"/>
</dbReference>
<keyword evidence="9" id="KW-0378">Hydrolase</keyword>
<dbReference type="AlphaFoldDB" id="A0A2V5J9B7"/>
<keyword evidence="12" id="KW-0624">Polysaccharide degradation</keyword>
<comment type="catalytic activity">
    <reaction evidence="1">
        <text>Hydrolysis of (1-&gt;4)-beta-linkages between N-acetylmuramic acid and N-acetyl-D-glucosamine residues in a peptidoglycan and between N-acetyl-D-glucosamine residues in chitodextrins.</text>
        <dbReference type="EC" id="3.2.1.17"/>
    </reaction>
</comment>
<dbReference type="Pfam" id="PF01183">
    <property type="entry name" value="Glyco_hydro_25"/>
    <property type="match status" value="1"/>
</dbReference>
<dbReference type="EMBL" id="QJVC01000002">
    <property type="protein sequence ID" value="PYI39810.1"/>
    <property type="molecule type" value="Genomic_DNA"/>
</dbReference>
<dbReference type="SMART" id="SM00641">
    <property type="entry name" value="Glyco_25"/>
    <property type="match status" value="1"/>
</dbReference>
<feature type="compositionally biased region" description="Polar residues" evidence="14">
    <location>
        <begin position="94"/>
        <end position="104"/>
    </location>
</feature>
<dbReference type="PROSITE" id="PS51904">
    <property type="entry name" value="GLYCOSYL_HYDROL_F25_2"/>
    <property type="match status" value="1"/>
</dbReference>
<dbReference type="Gene3D" id="2.60.40.10">
    <property type="entry name" value="Immunoglobulins"/>
    <property type="match status" value="1"/>
</dbReference>
<dbReference type="InterPro" id="IPR002053">
    <property type="entry name" value="Glyco_hydro_25"/>
</dbReference>
<comment type="subcellular location">
    <subcellularLocation>
        <location evidence="2">Secreted</location>
    </subcellularLocation>
</comment>
<evidence type="ECO:0000256" key="5">
    <source>
        <dbReference type="ARBA" id="ARBA00022525"/>
    </source>
</evidence>
<dbReference type="GO" id="GO:0000272">
    <property type="term" value="P:polysaccharide catabolic process"/>
    <property type="evidence" value="ECO:0007669"/>
    <property type="project" value="UniProtKB-KW"/>
</dbReference>
<dbReference type="Proteomes" id="UP000247980">
    <property type="component" value="Unassembled WGS sequence"/>
</dbReference>
<dbReference type="SUPFAM" id="SSF69318">
    <property type="entry name" value="Integrin alpha N-terminal domain"/>
    <property type="match status" value="1"/>
</dbReference>
<comment type="caution">
    <text evidence="17">The sequence shown here is derived from an EMBL/GenBank/DDBJ whole genome shotgun (WGS) entry which is preliminary data.</text>
</comment>
<feature type="domain" description="Fibronectin type-III" evidence="16">
    <location>
        <begin position="672"/>
        <end position="758"/>
    </location>
</feature>
<evidence type="ECO:0000313" key="18">
    <source>
        <dbReference type="Proteomes" id="UP000247980"/>
    </source>
</evidence>
<dbReference type="PANTHER" id="PTHR30032:SF8">
    <property type="entry name" value="GERMINATION-SPECIFIC N-ACETYLMURAMOYL-L-ALANINE AMIDASE"/>
    <property type="match status" value="1"/>
</dbReference>
<dbReference type="GO" id="GO:0005576">
    <property type="term" value="C:extracellular region"/>
    <property type="evidence" value="ECO:0007669"/>
    <property type="project" value="UniProtKB-SubCell"/>
</dbReference>
<dbReference type="InterPro" id="IPR013517">
    <property type="entry name" value="FG-GAP"/>
</dbReference>
<evidence type="ECO:0000256" key="3">
    <source>
        <dbReference type="ARBA" id="ARBA00010646"/>
    </source>
</evidence>
<evidence type="ECO:0000256" key="14">
    <source>
        <dbReference type="SAM" id="MobiDB-lite"/>
    </source>
</evidence>
<evidence type="ECO:0000256" key="6">
    <source>
        <dbReference type="ARBA" id="ARBA00022529"/>
    </source>
</evidence>
<dbReference type="Gene3D" id="3.20.20.80">
    <property type="entry name" value="Glycosidases"/>
    <property type="match status" value="1"/>
</dbReference>